<protein>
    <recommendedName>
        <fullName evidence="7">2-aminoethylphosphonate--pyruvate transaminase</fullName>
        <ecNumber evidence="7">2.6.1.37</ecNumber>
    </recommendedName>
    <alternativeName>
        <fullName evidence="7">2-aminoethylphosphonate aminotransferase</fullName>
    </alternativeName>
    <alternativeName>
        <fullName evidence="7">AEP transaminase</fullName>
        <shortName evidence="7">AEPT</shortName>
    </alternativeName>
</protein>
<keyword evidence="2 7" id="KW-0032">Aminotransferase</keyword>
<dbReference type="SUPFAM" id="SSF53383">
    <property type="entry name" value="PLP-dependent transferases"/>
    <property type="match status" value="1"/>
</dbReference>
<dbReference type="GO" id="GO:0019700">
    <property type="term" value="P:organic phosphonate catabolic process"/>
    <property type="evidence" value="ECO:0007669"/>
    <property type="project" value="UniProtKB-UniRule"/>
</dbReference>
<evidence type="ECO:0000256" key="5">
    <source>
        <dbReference type="ARBA" id="ARBA00023317"/>
    </source>
</evidence>
<organism evidence="11 12">
    <name type="scientific">Pandoraea anhela</name>
    <dbReference type="NCBI Taxonomy" id="2508295"/>
    <lineage>
        <taxon>Bacteria</taxon>
        <taxon>Pseudomonadati</taxon>
        <taxon>Pseudomonadota</taxon>
        <taxon>Betaproteobacteria</taxon>
        <taxon>Burkholderiales</taxon>
        <taxon>Burkholderiaceae</taxon>
        <taxon>Pandoraea</taxon>
    </lineage>
</organism>
<dbReference type="AlphaFoldDB" id="A0A5E4XNQ0"/>
<dbReference type="NCBIfam" id="TIGR02326">
    <property type="entry name" value="transamin_PhnW"/>
    <property type="match status" value="1"/>
</dbReference>
<comment type="similarity">
    <text evidence="7">Belongs to the class-V pyridoxal-phosphate-dependent aminotransferase family. PhnW subfamily.</text>
</comment>
<keyword evidence="5 7" id="KW-0670">Pyruvate</keyword>
<evidence type="ECO:0000313" key="11">
    <source>
        <dbReference type="EMBL" id="VVE37672.1"/>
    </source>
</evidence>
<evidence type="ECO:0000256" key="1">
    <source>
        <dbReference type="ARBA" id="ARBA00001933"/>
    </source>
</evidence>
<dbReference type="InterPro" id="IPR012703">
    <property type="entry name" value="NH2EtPonate_pyrv_transaminase"/>
</dbReference>
<accession>A0A5E4XNQ0</accession>
<evidence type="ECO:0000256" key="4">
    <source>
        <dbReference type="ARBA" id="ARBA00022898"/>
    </source>
</evidence>
<dbReference type="RefSeq" id="WP_150670484.1">
    <property type="nucleotide sequence ID" value="NZ_CABPSB010000016.1"/>
</dbReference>
<keyword evidence="12" id="KW-1185">Reference proteome</keyword>
<dbReference type="InterPro" id="IPR024169">
    <property type="entry name" value="SP_NH2Trfase/AEP_transaminase"/>
</dbReference>
<dbReference type="InterPro" id="IPR015422">
    <property type="entry name" value="PyrdxlP-dep_Trfase_small"/>
</dbReference>
<evidence type="ECO:0000256" key="6">
    <source>
        <dbReference type="ARBA" id="ARBA00049460"/>
    </source>
</evidence>
<sequence length="377" mass="40653">MILGQEPILLTPGPLTTSPATRQAMLRDWGSWDAQFNQITASLCRDLVDIVHGGDDYVCVPLQGSGTFSVEAAIGTLTPRNARILVPDNGAYCQRILKICRYLGRDAIALPIPEDQAASAEAIDEALSRDPSITHVAQVHLETGAGVLNPLAEIARVCQKHGKGLIVDAMSSFGAVQIDARSMPFDALIAASGKCLEGVPGMGFVIAKKSVLESSVGNSHSLAMDLHDQYVYMQKTTQWRFTPPTHVVAALRAAVDQFLAEGGQPVRGERYRKNCRTLVDGMASLGFRAFLAPEVQAPVIVTFHAPADSKYDFKAFYAAVRERGYILYPGKLTQIETFRVGCIGAIDDNEMRNVVTAIAQSLASLGIRQVSPLTRAA</sequence>
<dbReference type="EMBL" id="CABPSB010000016">
    <property type="protein sequence ID" value="VVE37672.1"/>
    <property type="molecule type" value="Genomic_DNA"/>
</dbReference>
<gene>
    <name evidence="7" type="primary">phnW</name>
    <name evidence="11" type="ORF">PAN31108_03972</name>
</gene>
<feature type="binding site" evidence="8">
    <location>
        <position position="339"/>
    </location>
    <ligand>
        <name>substrate</name>
    </ligand>
</feature>
<dbReference type="PIRSF" id="PIRSF000524">
    <property type="entry name" value="SPT"/>
    <property type="match status" value="1"/>
</dbReference>
<dbReference type="PANTHER" id="PTHR42778">
    <property type="entry name" value="2-AMINOETHYLPHOSPHONATE--PYRUVATE TRANSAMINASE"/>
    <property type="match status" value="1"/>
</dbReference>
<reference evidence="11 12" key="1">
    <citation type="submission" date="2019-08" db="EMBL/GenBank/DDBJ databases">
        <authorList>
            <person name="Peeters C."/>
        </authorList>
    </citation>
    <scope>NUCLEOTIDE SEQUENCE [LARGE SCALE GENOMIC DNA]</scope>
    <source>
        <strain evidence="11 12">LMG 31108</strain>
    </source>
</reference>
<comment type="function">
    <text evidence="7">Involved in phosphonate degradation.</text>
</comment>
<evidence type="ECO:0000256" key="9">
    <source>
        <dbReference type="PIRSR" id="PIRSR000524-50"/>
    </source>
</evidence>
<dbReference type="Gene3D" id="3.90.1150.10">
    <property type="entry name" value="Aspartate Aminotransferase, domain 1"/>
    <property type="match status" value="1"/>
</dbReference>
<dbReference type="OrthoDB" id="9766472at2"/>
<comment type="catalytic activity">
    <reaction evidence="6 7">
        <text>(2-aminoethyl)phosphonate + pyruvate = phosphonoacetaldehyde + L-alanine</text>
        <dbReference type="Rhea" id="RHEA:17021"/>
        <dbReference type="ChEBI" id="CHEBI:15361"/>
        <dbReference type="ChEBI" id="CHEBI:57418"/>
        <dbReference type="ChEBI" id="CHEBI:57972"/>
        <dbReference type="ChEBI" id="CHEBI:58383"/>
        <dbReference type="EC" id="2.6.1.37"/>
    </reaction>
</comment>
<dbReference type="EC" id="2.6.1.37" evidence="7"/>
<name>A0A5E4XNQ0_9BURK</name>
<dbReference type="InterPro" id="IPR000192">
    <property type="entry name" value="Aminotrans_V_dom"/>
</dbReference>
<dbReference type="NCBIfam" id="NF010006">
    <property type="entry name" value="PRK13479.1"/>
    <property type="match status" value="1"/>
</dbReference>
<dbReference type="HAMAP" id="MF_01376">
    <property type="entry name" value="PhnW_aminotrans_5"/>
    <property type="match status" value="1"/>
</dbReference>
<dbReference type="Pfam" id="PF00266">
    <property type="entry name" value="Aminotran_5"/>
    <property type="match status" value="1"/>
</dbReference>
<dbReference type="PANTHER" id="PTHR42778:SF1">
    <property type="entry name" value="2-AMINOETHYLPHOSPHONATE--PYRUVATE TRANSAMINASE"/>
    <property type="match status" value="1"/>
</dbReference>
<dbReference type="InterPro" id="IPR015421">
    <property type="entry name" value="PyrdxlP-dep_Trfase_major"/>
</dbReference>
<dbReference type="GO" id="GO:0047304">
    <property type="term" value="F:2-aminoethylphosphonate-pyruvate transaminase activity"/>
    <property type="evidence" value="ECO:0007669"/>
    <property type="project" value="UniProtKB-UniRule"/>
</dbReference>
<dbReference type="InterPro" id="IPR015424">
    <property type="entry name" value="PyrdxlP-dep_Trfase"/>
</dbReference>
<dbReference type="NCBIfam" id="TIGR03301">
    <property type="entry name" value="PhnW-AepZ"/>
    <property type="match status" value="1"/>
</dbReference>
<evidence type="ECO:0000256" key="3">
    <source>
        <dbReference type="ARBA" id="ARBA00022679"/>
    </source>
</evidence>
<dbReference type="Gene3D" id="3.40.640.10">
    <property type="entry name" value="Type I PLP-dependent aspartate aminotransferase-like (Major domain)"/>
    <property type="match status" value="1"/>
</dbReference>
<evidence type="ECO:0000259" key="10">
    <source>
        <dbReference type="Pfam" id="PF00266"/>
    </source>
</evidence>
<comment type="cofactor">
    <cofactor evidence="1 7 9">
        <name>pyridoxal 5'-phosphate</name>
        <dbReference type="ChEBI" id="CHEBI:597326"/>
    </cofactor>
</comment>
<evidence type="ECO:0000256" key="2">
    <source>
        <dbReference type="ARBA" id="ARBA00022576"/>
    </source>
</evidence>
<feature type="modified residue" description="N6-(pyridoxal phosphate)lysine" evidence="7 9">
    <location>
        <position position="194"/>
    </location>
</feature>
<evidence type="ECO:0000313" key="12">
    <source>
        <dbReference type="Proteomes" id="UP000406256"/>
    </source>
</evidence>
<proteinExistence type="inferred from homology"/>
<keyword evidence="3 7" id="KW-0808">Transferase</keyword>
<evidence type="ECO:0000256" key="7">
    <source>
        <dbReference type="HAMAP-Rule" id="MF_01376"/>
    </source>
</evidence>
<keyword evidence="4 7" id="KW-0663">Pyridoxal phosphate</keyword>
<comment type="subunit">
    <text evidence="7">Homodimer.</text>
</comment>
<evidence type="ECO:0000256" key="8">
    <source>
        <dbReference type="PIRSR" id="PIRSR000524-1"/>
    </source>
</evidence>
<dbReference type="Proteomes" id="UP000406256">
    <property type="component" value="Unassembled WGS sequence"/>
</dbReference>
<feature type="domain" description="Aminotransferase class V" evidence="10">
    <location>
        <begin position="36"/>
        <end position="306"/>
    </location>
</feature>